<dbReference type="OrthoDB" id="6506929at2759"/>
<dbReference type="AlphaFoldDB" id="A0A834ME89"/>
<accession>A0A834ME89</accession>
<evidence type="ECO:0000313" key="1">
    <source>
        <dbReference type="EMBL" id="KAF7281276.1"/>
    </source>
</evidence>
<keyword evidence="2" id="KW-1185">Reference proteome</keyword>
<dbReference type="PANTHER" id="PTHR13518:SF1">
    <property type="entry name" value="C2ORF42 HOMOLOG"/>
    <property type="match status" value="1"/>
</dbReference>
<dbReference type="GO" id="GO:0005634">
    <property type="term" value="C:nucleus"/>
    <property type="evidence" value="ECO:0007669"/>
    <property type="project" value="TreeGrafter"/>
</dbReference>
<dbReference type="Proteomes" id="UP000625711">
    <property type="component" value="Unassembled WGS sequence"/>
</dbReference>
<evidence type="ECO:0000313" key="2">
    <source>
        <dbReference type="Proteomes" id="UP000625711"/>
    </source>
</evidence>
<gene>
    <name evidence="1" type="ORF">GWI33_004897</name>
</gene>
<organism evidence="1 2">
    <name type="scientific">Rhynchophorus ferrugineus</name>
    <name type="common">Red palm weevil</name>
    <name type="synonym">Curculio ferrugineus</name>
    <dbReference type="NCBI Taxonomy" id="354439"/>
    <lineage>
        <taxon>Eukaryota</taxon>
        <taxon>Metazoa</taxon>
        <taxon>Ecdysozoa</taxon>
        <taxon>Arthropoda</taxon>
        <taxon>Hexapoda</taxon>
        <taxon>Insecta</taxon>
        <taxon>Pterygota</taxon>
        <taxon>Neoptera</taxon>
        <taxon>Endopterygota</taxon>
        <taxon>Coleoptera</taxon>
        <taxon>Polyphaga</taxon>
        <taxon>Cucujiformia</taxon>
        <taxon>Curculionidae</taxon>
        <taxon>Dryophthorinae</taxon>
        <taxon>Rhynchophorus</taxon>
    </lineage>
</organism>
<comment type="caution">
    <text evidence="1">The sequence shown here is derived from an EMBL/GenBank/DDBJ whole genome shotgun (WGS) entry which is preliminary data.</text>
</comment>
<dbReference type="InterPro" id="IPR026049">
    <property type="entry name" value="C2orf42"/>
</dbReference>
<name>A0A834ME89_RHYFE</name>
<dbReference type="EMBL" id="JAACXV010000248">
    <property type="protein sequence ID" value="KAF7281276.1"/>
    <property type="molecule type" value="Genomic_DNA"/>
</dbReference>
<dbReference type="PANTHER" id="PTHR13518">
    <property type="entry name" value="PUTATIVE TREBLE-CLEF ZINC-FINGER C2ORF42 FAMILY MEMBER"/>
    <property type="match status" value="1"/>
</dbReference>
<reference evidence="1" key="1">
    <citation type="submission" date="2020-08" db="EMBL/GenBank/DDBJ databases">
        <title>Genome sequencing and assembly of the red palm weevil Rhynchophorus ferrugineus.</title>
        <authorList>
            <person name="Dias G.B."/>
            <person name="Bergman C.M."/>
            <person name="Manee M."/>
        </authorList>
    </citation>
    <scope>NUCLEOTIDE SEQUENCE</scope>
    <source>
        <strain evidence="1">AA-2017</strain>
        <tissue evidence="1">Whole larva</tissue>
    </source>
</reference>
<protein>
    <recommendedName>
        <fullName evidence="3">SWIM-type domain-containing protein</fullName>
    </recommendedName>
</protein>
<evidence type="ECO:0008006" key="3">
    <source>
        <dbReference type="Google" id="ProtNLM"/>
    </source>
</evidence>
<sequence>MKDIVSESRGFVQLPLLQSTHEDNSILSDAALCFVDSCQRSFDNSILKCHEEITETAESEVCDHINMALKSETVATPIVVNPYVISSLKVSNEVQQTLNLFAVESGCPLVQRVSKNVMAVKCQVTSKQPLGYLHFTITKGKYKGYEKYSCDCTEYVFSASNFHQSNIRHKCIHYYACIAALLSDSSYSEEYSHFINNEMNPKNKTFNISSNKIVKHIDLVEIKPAKINISSNILIKKPTLQKREKVRAATKKQKISIQRCKKIVPKIYPIEIKVLDELPLTQNVDNGVSWQFLDWLAFVTESINKTMQFINCGNINTQVFYIPEIFWWELKKRIPTMYTEQKTTMGSVFYSIMNINHIKDIFDSPKVKIRIAKKLVHDERSGYVEYDESNDTQEANAEYQMSFIFFLNVGPSTVDESDDQNNSFIVEWLPNICSTVQMGQLKLQYKYGRKSI</sequence>
<proteinExistence type="predicted"/>